<dbReference type="PANTHER" id="PTHR45815">
    <property type="entry name" value="PROTEIN DISULFIDE-ISOMERASE A6"/>
    <property type="match status" value="1"/>
</dbReference>
<name>A0ABQ5G9Z4_9ASTR</name>
<evidence type="ECO:0000313" key="1">
    <source>
        <dbReference type="EMBL" id="GJT71888.1"/>
    </source>
</evidence>
<sequence length="115" mass="12825">MEKDVDHLTLTKYSVTQHAKDVIEEKYGSTAICFVAFLPDILDSKVEGWNKYLLSVAEKFKTRPYISVWAAACKQPGLENHVGVGGYGYPALIALNLKKGAYAPLKSAFERQQIM</sequence>
<dbReference type="Proteomes" id="UP001151760">
    <property type="component" value="Unassembled WGS sequence"/>
</dbReference>
<gene>
    <name evidence="1" type="ORF">Tco_1031174</name>
</gene>
<protein>
    <submittedName>
        <fullName evidence="1">Uncharacterized protein</fullName>
    </submittedName>
</protein>
<keyword evidence="2" id="KW-1185">Reference proteome</keyword>
<evidence type="ECO:0000313" key="2">
    <source>
        <dbReference type="Proteomes" id="UP001151760"/>
    </source>
</evidence>
<reference evidence="1" key="1">
    <citation type="journal article" date="2022" name="Int. J. Mol. Sci.">
        <title>Draft Genome of Tanacetum Coccineum: Genomic Comparison of Closely Related Tanacetum-Family Plants.</title>
        <authorList>
            <person name="Yamashiro T."/>
            <person name="Shiraishi A."/>
            <person name="Nakayama K."/>
            <person name="Satake H."/>
        </authorList>
    </citation>
    <scope>NUCLEOTIDE SEQUENCE</scope>
</reference>
<comment type="caution">
    <text evidence="1">The sequence shown here is derived from an EMBL/GenBank/DDBJ whole genome shotgun (WGS) entry which is preliminary data.</text>
</comment>
<organism evidence="1 2">
    <name type="scientific">Tanacetum coccineum</name>
    <dbReference type="NCBI Taxonomy" id="301880"/>
    <lineage>
        <taxon>Eukaryota</taxon>
        <taxon>Viridiplantae</taxon>
        <taxon>Streptophyta</taxon>
        <taxon>Embryophyta</taxon>
        <taxon>Tracheophyta</taxon>
        <taxon>Spermatophyta</taxon>
        <taxon>Magnoliopsida</taxon>
        <taxon>eudicotyledons</taxon>
        <taxon>Gunneridae</taxon>
        <taxon>Pentapetalae</taxon>
        <taxon>asterids</taxon>
        <taxon>campanulids</taxon>
        <taxon>Asterales</taxon>
        <taxon>Asteraceae</taxon>
        <taxon>Asteroideae</taxon>
        <taxon>Anthemideae</taxon>
        <taxon>Anthemidinae</taxon>
        <taxon>Tanacetum</taxon>
    </lineage>
</organism>
<accession>A0ABQ5G9Z4</accession>
<proteinExistence type="predicted"/>
<dbReference type="EMBL" id="BQNB010018205">
    <property type="protein sequence ID" value="GJT71888.1"/>
    <property type="molecule type" value="Genomic_DNA"/>
</dbReference>
<reference evidence="1" key="2">
    <citation type="submission" date="2022-01" db="EMBL/GenBank/DDBJ databases">
        <authorList>
            <person name="Yamashiro T."/>
            <person name="Shiraishi A."/>
            <person name="Satake H."/>
            <person name="Nakayama K."/>
        </authorList>
    </citation>
    <scope>NUCLEOTIDE SEQUENCE</scope>
</reference>
<dbReference type="PANTHER" id="PTHR45815:SF3">
    <property type="entry name" value="PROTEIN DISULFIDE-ISOMERASE A6"/>
    <property type="match status" value="1"/>
</dbReference>